<keyword evidence="3" id="KW-0804">Transcription</keyword>
<protein>
    <submittedName>
        <fullName evidence="6">Metalloregulator ArsR/SmtB family transcription factor</fullName>
    </submittedName>
</protein>
<evidence type="ECO:0000256" key="3">
    <source>
        <dbReference type="ARBA" id="ARBA00023163"/>
    </source>
</evidence>
<sequence length="155" mass="16378">MNTDRGSLALSPRPASRTSGPAAAARRTIDPTSPQLATAARTFGLLFAPIRLHLVALASCGEHDVGTLAKRVGVSVATASQHLAKLRLAGLISARREGRRQIYTVDDPHVIALVEQIFQHVAPDGSLAPDPPAVKVGDGPDSNRLQRSSWRPGVL</sequence>
<dbReference type="Proteomes" id="UP001501319">
    <property type="component" value="Unassembled WGS sequence"/>
</dbReference>
<gene>
    <name evidence="6" type="ORF">GCM10009744_04480</name>
</gene>
<dbReference type="InterPro" id="IPR036390">
    <property type="entry name" value="WH_DNA-bd_sf"/>
</dbReference>
<dbReference type="PRINTS" id="PR00778">
    <property type="entry name" value="HTHARSR"/>
</dbReference>
<evidence type="ECO:0000259" key="5">
    <source>
        <dbReference type="PROSITE" id="PS50987"/>
    </source>
</evidence>
<dbReference type="InterPro" id="IPR051011">
    <property type="entry name" value="Metal_resp_trans_reg"/>
</dbReference>
<keyword evidence="2" id="KW-0238">DNA-binding</keyword>
<reference evidence="7" key="1">
    <citation type="journal article" date="2019" name="Int. J. Syst. Evol. Microbiol.">
        <title>The Global Catalogue of Microorganisms (GCM) 10K type strain sequencing project: providing services to taxonomists for standard genome sequencing and annotation.</title>
        <authorList>
            <consortium name="The Broad Institute Genomics Platform"/>
            <consortium name="The Broad Institute Genome Sequencing Center for Infectious Disease"/>
            <person name="Wu L."/>
            <person name="Ma J."/>
        </authorList>
    </citation>
    <scope>NUCLEOTIDE SEQUENCE [LARGE SCALE GENOMIC DNA]</scope>
    <source>
        <strain evidence="7">JCM 14306</strain>
    </source>
</reference>
<feature type="region of interest" description="Disordered" evidence="4">
    <location>
        <begin position="1"/>
        <end position="28"/>
    </location>
</feature>
<evidence type="ECO:0000313" key="7">
    <source>
        <dbReference type="Proteomes" id="UP001501319"/>
    </source>
</evidence>
<keyword evidence="7" id="KW-1185">Reference proteome</keyword>
<dbReference type="Pfam" id="PF01022">
    <property type="entry name" value="HTH_5"/>
    <property type="match status" value="1"/>
</dbReference>
<evidence type="ECO:0000313" key="6">
    <source>
        <dbReference type="EMBL" id="GAA1620696.1"/>
    </source>
</evidence>
<dbReference type="InterPro" id="IPR036388">
    <property type="entry name" value="WH-like_DNA-bd_sf"/>
</dbReference>
<dbReference type="PROSITE" id="PS50987">
    <property type="entry name" value="HTH_ARSR_2"/>
    <property type="match status" value="1"/>
</dbReference>
<dbReference type="Gene3D" id="1.10.10.10">
    <property type="entry name" value="Winged helix-like DNA-binding domain superfamily/Winged helix DNA-binding domain"/>
    <property type="match status" value="1"/>
</dbReference>
<dbReference type="SUPFAM" id="SSF46785">
    <property type="entry name" value="Winged helix' DNA-binding domain"/>
    <property type="match status" value="1"/>
</dbReference>
<organism evidence="6 7">
    <name type="scientific">Kribbella alba</name>
    <dbReference type="NCBI Taxonomy" id="190197"/>
    <lineage>
        <taxon>Bacteria</taxon>
        <taxon>Bacillati</taxon>
        <taxon>Actinomycetota</taxon>
        <taxon>Actinomycetes</taxon>
        <taxon>Propionibacteriales</taxon>
        <taxon>Kribbellaceae</taxon>
        <taxon>Kribbella</taxon>
    </lineage>
</organism>
<name>A0ABP4QTL6_9ACTN</name>
<evidence type="ECO:0000256" key="4">
    <source>
        <dbReference type="SAM" id="MobiDB-lite"/>
    </source>
</evidence>
<feature type="domain" description="HTH arsR-type" evidence="5">
    <location>
        <begin position="31"/>
        <end position="125"/>
    </location>
</feature>
<proteinExistence type="predicted"/>
<comment type="caution">
    <text evidence="6">The sequence shown here is derived from an EMBL/GenBank/DDBJ whole genome shotgun (WGS) entry which is preliminary data.</text>
</comment>
<dbReference type="RefSeq" id="WP_344108058.1">
    <property type="nucleotide sequence ID" value="NZ_BAAANE010000002.1"/>
</dbReference>
<dbReference type="InterPro" id="IPR011991">
    <property type="entry name" value="ArsR-like_HTH"/>
</dbReference>
<dbReference type="NCBIfam" id="NF033788">
    <property type="entry name" value="HTH_metalloreg"/>
    <property type="match status" value="1"/>
</dbReference>
<evidence type="ECO:0000256" key="1">
    <source>
        <dbReference type="ARBA" id="ARBA00023015"/>
    </source>
</evidence>
<dbReference type="EMBL" id="BAAANE010000002">
    <property type="protein sequence ID" value="GAA1620696.1"/>
    <property type="molecule type" value="Genomic_DNA"/>
</dbReference>
<evidence type="ECO:0000256" key="2">
    <source>
        <dbReference type="ARBA" id="ARBA00023125"/>
    </source>
</evidence>
<dbReference type="PANTHER" id="PTHR43132">
    <property type="entry name" value="ARSENICAL RESISTANCE OPERON REPRESSOR ARSR-RELATED"/>
    <property type="match status" value="1"/>
</dbReference>
<dbReference type="SMART" id="SM00418">
    <property type="entry name" value="HTH_ARSR"/>
    <property type="match status" value="1"/>
</dbReference>
<accession>A0ABP4QTL6</accession>
<dbReference type="CDD" id="cd00090">
    <property type="entry name" value="HTH_ARSR"/>
    <property type="match status" value="1"/>
</dbReference>
<keyword evidence="1" id="KW-0805">Transcription regulation</keyword>
<dbReference type="PANTHER" id="PTHR43132:SF8">
    <property type="entry name" value="HTH-TYPE TRANSCRIPTIONAL REGULATOR KMTR"/>
    <property type="match status" value="1"/>
</dbReference>
<dbReference type="InterPro" id="IPR001845">
    <property type="entry name" value="HTH_ArsR_DNA-bd_dom"/>
</dbReference>
<feature type="region of interest" description="Disordered" evidence="4">
    <location>
        <begin position="128"/>
        <end position="155"/>
    </location>
</feature>